<feature type="region of interest" description="Disordered" evidence="1">
    <location>
        <begin position="201"/>
        <end position="225"/>
    </location>
</feature>
<feature type="compositionally biased region" description="Low complexity" evidence="1">
    <location>
        <begin position="212"/>
        <end position="224"/>
    </location>
</feature>
<dbReference type="EMBL" id="JAGPYM010000002">
    <property type="protein sequence ID" value="KAH6898344.1"/>
    <property type="molecule type" value="Genomic_DNA"/>
</dbReference>
<protein>
    <submittedName>
        <fullName evidence="2">Uncharacterized protein</fullName>
    </submittedName>
</protein>
<sequence length="297" mass="32292">MSESARSPLSIKQFGALRARLVGGWALDYSAYLRLASVRCCDCDCDLDLALDPRPNNSDTTLRSLDLDLIDCNLLSPPLAVYVPTASLPLASSLFCLHPSRPRTRTALHSASRSLTITKRETDGGRFAVFFLFLASIQPLGFALSCPLSALLPLHAQLSLSHSPAPDQTSRHILTRFRSLPGPIGERAFATSCNPACPNHTPAPRILSRRSGPLTKGGTTTTPPSNRAVYRLRQRLRVCVRVCLQRIPSSRSILGLKPPTCLVNIDVVRSAHTLPPRTLTHTLARAHPLTGLWSSLA</sequence>
<dbReference type="AlphaFoldDB" id="A0A9P8WHZ5"/>
<evidence type="ECO:0000313" key="2">
    <source>
        <dbReference type="EMBL" id="KAH6898344.1"/>
    </source>
</evidence>
<gene>
    <name evidence="2" type="ORF">B0T10DRAFT_453678</name>
</gene>
<name>A0A9P8WHZ5_9HYPO</name>
<organism evidence="2 3">
    <name type="scientific">Thelonectria olida</name>
    <dbReference type="NCBI Taxonomy" id="1576542"/>
    <lineage>
        <taxon>Eukaryota</taxon>
        <taxon>Fungi</taxon>
        <taxon>Dikarya</taxon>
        <taxon>Ascomycota</taxon>
        <taxon>Pezizomycotina</taxon>
        <taxon>Sordariomycetes</taxon>
        <taxon>Hypocreomycetidae</taxon>
        <taxon>Hypocreales</taxon>
        <taxon>Nectriaceae</taxon>
        <taxon>Thelonectria</taxon>
    </lineage>
</organism>
<proteinExistence type="predicted"/>
<evidence type="ECO:0000313" key="3">
    <source>
        <dbReference type="Proteomes" id="UP000777438"/>
    </source>
</evidence>
<reference evidence="2 3" key="1">
    <citation type="journal article" date="2021" name="Nat. Commun.">
        <title>Genetic determinants of endophytism in the Arabidopsis root mycobiome.</title>
        <authorList>
            <person name="Mesny F."/>
            <person name="Miyauchi S."/>
            <person name="Thiergart T."/>
            <person name="Pickel B."/>
            <person name="Atanasova L."/>
            <person name="Karlsson M."/>
            <person name="Huettel B."/>
            <person name="Barry K.W."/>
            <person name="Haridas S."/>
            <person name="Chen C."/>
            <person name="Bauer D."/>
            <person name="Andreopoulos W."/>
            <person name="Pangilinan J."/>
            <person name="LaButti K."/>
            <person name="Riley R."/>
            <person name="Lipzen A."/>
            <person name="Clum A."/>
            <person name="Drula E."/>
            <person name="Henrissat B."/>
            <person name="Kohler A."/>
            <person name="Grigoriev I.V."/>
            <person name="Martin F.M."/>
            <person name="Hacquard S."/>
        </authorList>
    </citation>
    <scope>NUCLEOTIDE SEQUENCE [LARGE SCALE GENOMIC DNA]</scope>
    <source>
        <strain evidence="2 3">MPI-CAGE-CH-0241</strain>
    </source>
</reference>
<evidence type="ECO:0000256" key="1">
    <source>
        <dbReference type="SAM" id="MobiDB-lite"/>
    </source>
</evidence>
<keyword evidence="3" id="KW-1185">Reference proteome</keyword>
<dbReference type="Proteomes" id="UP000777438">
    <property type="component" value="Unassembled WGS sequence"/>
</dbReference>
<comment type="caution">
    <text evidence="2">The sequence shown here is derived from an EMBL/GenBank/DDBJ whole genome shotgun (WGS) entry which is preliminary data.</text>
</comment>
<accession>A0A9P8WHZ5</accession>